<dbReference type="InterPro" id="IPR027417">
    <property type="entry name" value="P-loop_NTPase"/>
</dbReference>
<feature type="domain" description="ABC transporter" evidence="3">
    <location>
        <begin position="44"/>
        <end position="287"/>
    </location>
</feature>
<dbReference type="AlphaFoldDB" id="A0A9P7FW81"/>
<dbReference type="PANTHER" id="PTHR24223:SF415">
    <property type="entry name" value="FI20190P1"/>
    <property type="match status" value="1"/>
</dbReference>
<sequence>MFALWKGVTNGSTAIVIVQAGIFAEASRQLVKYFALRVAAQLELDFNSVERVVEYLDIPQEAPAIIDNARPPAYWPSSTGELQVENLVVRYAPHLPPVLRGRKDGVRQIDISIVIASNDRSYRWEDSTIISQDVSLFSGTIKSNLDPLDEHTEAECLDVLERCHLTDRLKHTPPAEQMTLLDMPISPGSLSAGEKQLVSIARAILRRTNIIIMDEATSQIDSNLDDQIQKTIREEFADAIVITIAHRLKTIMDYDRVLVIDDGQIVEFGKPGELLETMGGPFREMCRQSSDWSRLISVLDK</sequence>
<keyword evidence="1" id="KW-0547">Nucleotide-binding</keyword>
<dbReference type="GO" id="GO:0042626">
    <property type="term" value="F:ATPase-coupled transmembrane transporter activity"/>
    <property type="evidence" value="ECO:0007669"/>
    <property type="project" value="TreeGrafter"/>
</dbReference>
<dbReference type="PROSITE" id="PS00211">
    <property type="entry name" value="ABC_TRANSPORTER_1"/>
    <property type="match status" value="1"/>
</dbReference>
<reference evidence="4" key="2">
    <citation type="submission" date="2021-10" db="EMBL/GenBank/DDBJ databases">
        <title>Phylogenomics reveals ancestral predisposition of the termite-cultivated fungus Termitomyces towards a domesticated lifestyle.</title>
        <authorList>
            <person name="Auxier B."/>
            <person name="Grum-Grzhimaylo A."/>
            <person name="Cardenas M.E."/>
            <person name="Lodge J.D."/>
            <person name="Laessoe T."/>
            <person name="Pedersen O."/>
            <person name="Smith M.E."/>
            <person name="Kuyper T.W."/>
            <person name="Franco-Molano E.A."/>
            <person name="Baroni T.J."/>
            <person name="Aanen D.K."/>
        </authorList>
    </citation>
    <scope>NUCLEOTIDE SEQUENCE</scope>
    <source>
        <strain evidence="4">D49</strain>
    </source>
</reference>
<evidence type="ECO:0000313" key="5">
    <source>
        <dbReference type="Proteomes" id="UP000717328"/>
    </source>
</evidence>
<accession>A0A9P7FW81</accession>
<dbReference type="EMBL" id="JABCKI010005765">
    <property type="protein sequence ID" value="KAG5638390.1"/>
    <property type="molecule type" value="Genomic_DNA"/>
</dbReference>
<dbReference type="Pfam" id="PF00005">
    <property type="entry name" value="ABC_tran"/>
    <property type="match status" value="1"/>
</dbReference>
<keyword evidence="5" id="KW-1185">Reference proteome</keyword>
<evidence type="ECO:0000256" key="1">
    <source>
        <dbReference type="ARBA" id="ARBA00022741"/>
    </source>
</evidence>
<dbReference type="GO" id="GO:0016887">
    <property type="term" value="F:ATP hydrolysis activity"/>
    <property type="evidence" value="ECO:0007669"/>
    <property type="project" value="InterPro"/>
</dbReference>
<dbReference type="GO" id="GO:0005524">
    <property type="term" value="F:ATP binding"/>
    <property type="evidence" value="ECO:0007669"/>
    <property type="project" value="UniProtKB-KW"/>
</dbReference>
<dbReference type="SUPFAM" id="SSF52540">
    <property type="entry name" value="P-loop containing nucleoside triphosphate hydrolases"/>
    <property type="match status" value="1"/>
</dbReference>
<dbReference type="InterPro" id="IPR017871">
    <property type="entry name" value="ABC_transporter-like_CS"/>
</dbReference>
<dbReference type="GO" id="GO:0016020">
    <property type="term" value="C:membrane"/>
    <property type="evidence" value="ECO:0007669"/>
    <property type="project" value="TreeGrafter"/>
</dbReference>
<evidence type="ECO:0000256" key="2">
    <source>
        <dbReference type="ARBA" id="ARBA00022840"/>
    </source>
</evidence>
<dbReference type="InterPro" id="IPR050173">
    <property type="entry name" value="ABC_transporter_C-like"/>
</dbReference>
<dbReference type="PANTHER" id="PTHR24223">
    <property type="entry name" value="ATP-BINDING CASSETTE SUB-FAMILY C"/>
    <property type="match status" value="1"/>
</dbReference>
<gene>
    <name evidence="4" type="ORF">H0H81_000286</name>
</gene>
<dbReference type="Gene3D" id="3.40.50.300">
    <property type="entry name" value="P-loop containing nucleotide triphosphate hydrolases"/>
    <property type="match status" value="1"/>
</dbReference>
<dbReference type="OrthoDB" id="6500128at2759"/>
<evidence type="ECO:0000259" key="3">
    <source>
        <dbReference type="PROSITE" id="PS50893"/>
    </source>
</evidence>
<organism evidence="4 5">
    <name type="scientific">Sphagnurus paluster</name>
    <dbReference type="NCBI Taxonomy" id="117069"/>
    <lineage>
        <taxon>Eukaryota</taxon>
        <taxon>Fungi</taxon>
        <taxon>Dikarya</taxon>
        <taxon>Basidiomycota</taxon>
        <taxon>Agaricomycotina</taxon>
        <taxon>Agaricomycetes</taxon>
        <taxon>Agaricomycetidae</taxon>
        <taxon>Agaricales</taxon>
        <taxon>Tricholomatineae</taxon>
        <taxon>Lyophyllaceae</taxon>
        <taxon>Sphagnurus</taxon>
    </lineage>
</organism>
<evidence type="ECO:0000313" key="4">
    <source>
        <dbReference type="EMBL" id="KAG5638390.1"/>
    </source>
</evidence>
<proteinExistence type="predicted"/>
<comment type="caution">
    <text evidence="4">The sequence shown here is derived from an EMBL/GenBank/DDBJ whole genome shotgun (WGS) entry which is preliminary data.</text>
</comment>
<keyword evidence="2" id="KW-0067">ATP-binding</keyword>
<dbReference type="PROSITE" id="PS50893">
    <property type="entry name" value="ABC_TRANSPORTER_2"/>
    <property type="match status" value="1"/>
</dbReference>
<reference evidence="4" key="1">
    <citation type="submission" date="2021-02" db="EMBL/GenBank/DDBJ databases">
        <authorList>
            <person name="Nieuwenhuis M."/>
            <person name="Van De Peppel L.J.J."/>
        </authorList>
    </citation>
    <scope>NUCLEOTIDE SEQUENCE</scope>
    <source>
        <strain evidence="4">D49</strain>
    </source>
</reference>
<dbReference type="Proteomes" id="UP000717328">
    <property type="component" value="Unassembled WGS sequence"/>
</dbReference>
<protein>
    <recommendedName>
        <fullName evidence="3">ABC transporter domain-containing protein</fullName>
    </recommendedName>
</protein>
<name>A0A9P7FW81_9AGAR</name>
<dbReference type="InterPro" id="IPR003439">
    <property type="entry name" value="ABC_transporter-like_ATP-bd"/>
</dbReference>